<organism evidence="2 3">
    <name type="scientific">Candidatus Nitrosocosmicus oleophilus</name>
    <dbReference type="NCBI Taxonomy" id="1353260"/>
    <lineage>
        <taxon>Archaea</taxon>
        <taxon>Nitrososphaerota</taxon>
        <taxon>Nitrososphaeria</taxon>
        <taxon>Nitrososphaerales</taxon>
        <taxon>Nitrososphaeraceae</taxon>
        <taxon>Candidatus Nitrosocosmicus</taxon>
    </lineage>
</organism>
<dbReference type="RefSeq" id="WP_196815644.1">
    <property type="nucleotide sequence ID" value="NZ_CP012850.1"/>
</dbReference>
<dbReference type="Proteomes" id="UP000058925">
    <property type="component" value="Chromosome"/>
</dbReference>
<gene>
    <name evidence="2" type="ORF">NMY3_02168</name>
</gene>
<reference evidence="3" key="1">
    <citation type="submission" date="2015-10" db="EMBL/GenBank/DDBJ databases">
        <title>Niche specialization of a soil ammonia-oxidizing archaeon, Candidatus Nitrosocosmicus oleophilus.</title>
        <authorList>
            <person name="Jung M.-Y."/>
            <person name="Rhee S.-K."/>
        </authorList>
    </citation>
    <scope>NUCLEOTIDE SEQUENCE [LARGE SCALE GENOMIC DNA]</scope>
    <source>
        <strain evidence="3">MY3</strain>
    </source>
</reference>
<name>A0A654LXZ4_9ARCH</name>
<dbReference type="AlphaFoldDB" id="A0A654LXZ4"/>
<evidence type="ECO:0000256" key="1">
    <source>
        <dbReference type="SAM" id="Phobius"/>
    </source>
</evidence>
<dbReference type="KEGG" id="taa:NMY3_02168"/>
<dbReference type="EMBL" id="CP012850">
    <property type="protein sequence ID" value="ALI36368.1"/>
    <property type="molecule type" value="Genomic_DNA"/>
</dbReference>
<keyword evidence="1" id="KW-0812">Transmembrane</keyword>
<feature type="transmembrane region" description="Helical" evidence="1">
    <location>
        <begin position="15"/>
        <end position="39"/>
    </location>
</feature>
<sequence>MHLIFKGRNQEDGPFPIIVLTNPPICKLGLMLFFVFLTFSIIELSHQNPVEAQTTMYKCTPDMGINVSMVNCLTNSTSDIYNHSMISEMREYATK</sequence>
<dbReference type="OrthoDB" id="14101at2157"/>
<keyword evidence="1" id="KW-1133">Transmembrane helix</keyword>
<protein>
    <submittedName>
        <fullName evidence="2">Uncharacterized protein</fullName>
    </submittedName>
</protein>
<evidence type="ECO:0000313" key="2">
    <source>
        <dbReference type="EMBL" id="ALI36368.1"/>
    </source>
</evidence>
<dbReference type="GeneID" id="60422126"/>
<accession>A0A654LXZ4</accession>
<keyword evidence="3" id="KW-1185">Reference proteome</keyword>
<keyword evidence="1" id="KW-0472">Membrane</keyword>
<proteinExistence type="predicted"/>
<evidence type="ECO:0000313" key="3">
    <source>
        <dbReference type="Proteomes" id="UP000058925"/>
    </source>
</evidence>